<dbReference type="RefSeq" id="WP_014419890.1">
    <property type="nucleotide sequence ID" value="NC_017065.1"/>
</dbReference>
<dbReference type="Proteomes" id="UP000007592">
    <property type="component" value="Chromosome"/>
</dbReference>
<dbReference type="PATRIC" id="fig|1105109.3.peg.1130"/>
<gene>
    <name evidence="1" type="ORF">MC3_05285</name>
</gene>
<evidence type="ECO:0000313" key="2">
    <source>
        <dbReference type="Proteomes" id="UP000007592"/>
    </source>
</evidence>
<dbReference type="HOGENOM" id="CLU_208590_0_0_5"/>
<sequence>MKTINLEQKQKLLLNLSNKVESDAKAQGLSDLTKHTRVEVMFKYLNEEWQYLGYEAQILSGL</sequence>
<proteinExistence type="predicted"/>
<accession>H8LQ64</accession>
<organism evidence="1 2">
    <name type="scientific">Rickettsia slovaca str. D-CWPP</name>
    <dbReference type="NCBI Taxonomy" id="1105109"/>
    <lineage>
        <taxon>Bacteria</taxon>
        <taxon>Pseudomonadati</taxon>
        <taxon>Pseudomonadota</taxon>
        <taxon>Alphaproteobacteria</taxon>
        <taxon>Rickettsiales</taxon>
        <taxon>Rickettsiaceae</taxon>
        <taxon>Rickettsieae</taxon>
        <taxon>Rickettsia</taxon>
        <taxon>spotted fever group</taxon>
    </lineage>
</organism>
<protein>
    <submittedName>
        <fullName evidence="1">Uncharacterized protein</fullName>
    </submittedName>
</protein>
<evidence type="ECO:0000313" key="1">
    <source>
        <dbReference type="EMBL" id="AFD19957.1"/>
    </source>
</evidence>
<name>H8LQ64_RICSL</name>
<dbReference type="AlphaFoldDB" id="H8LQ64"/>
<dbReference type="EMBL" id="CP003375">
    <property type="protein sequence ID" value="AFD19957.1"/>
    <property type="molecule type" value="Genomic_DNA"/>
</dbReference>
<dbReference type="KEGG" id="rsw:MC3_05285"/>
<reference evidence="1 2" key="1">
    <citation type="submission" date="2012-03" db="EMBL/GenBank/DDBJ databases">
        <authorList>
            <person name="Johnson S.L."/>
            <person name="Munk A.C."/>
            <person name="Han S."/>
            <person name="Bruce D.C."/>
            <person name="Dasch G.A."/>
        </authorList>
    </citation>
    <scope>NUCLEOTIDE SEQUENCE [LARGE SCALE GENOMIC DNA]</scope>
    <source>
        <strain evidence="2">D-CWPP (RSB)</strain>
    </source>
</reference>